<dbReference type="Proteomes" id="UP000319852">
    <property type="component" value="Chromosome"/>
</dbReference>
<name>A0A517N2N8_9BACT</name>
<evidence type="ECO:0000313" key="3">
    <source>
        <dbReference type="Proteomes" id="UP000319852"/>
    </source>
</evidence>
<dbReference type="InterPro" id="IPR007313">
    <property type="entry name" value="FxsA"/>
</dbReference>
<dbReference type="PANTHER" id="PTHR35335">
    <property type="entry name" value="UPF0716 PROTEIN FXSA"/>
    <property type="match status" value="1"/>
</dbReference>
<dbReference type="RefSeq" id="WP_218932184.1">
    <property type="nucleotide sequence ID" value="NZ_CP036263.1"/>
</dbReference>
<reference evidence="2 3" key="1">
    <citation type="submission" date="2019-02" db="EMBL/GenBank/DDBJ databases">
        <title>Deep-cultivation of Planctomycetes and their phenomic and genomic characterization uncovers novel biology.</title>
        <authorList>
            <person name="Wiegand S."/>
            <person name="Jogler M."/>
            <person name="Boedeker C."/>
            <person name="Pinto D."/>
            <person name="Vollmers J."/>
            <person name="Rivas-Marin E."/>
            <person name="Kohn T."/>
            <person name="Peeters S.H."/>
            <person name="Heuer A."/>
            <person name="Rast P."/>
            <person name="Oberbeckmann S."/>
            <person name="Bunk B."/>
            <person name="Jeske O."/>
            <person name="Meyerdierks A."/>
            <person name="Storesund J.E."/>
            <person name="Kallscheuer N."/>
            <person name="Luecker S."/>
            <person name="Lage O.M."/>
            <person name="Pohl T."/>
            <person name="Merkel B.J."/>
            <person name="Hornburger P."/>
            <person name="Mueller R.-W."/>
            <person name="Bruemmer F."/>
            <person name="Labrenz M."/>
            <person name="Spormann A.M."/>
            <person name="Op den Camp H."/>
            <person name="Overmann J."/>
            <person name="Amann R."/>
            <person name="Jetten M.S.M."/>
            <person name="Mascher T."/>
            <person name="Medema M.H."/>
            <person name="Devos D.P."/>
            <person name="Kaster A.-K."/>
            <person name="Ovreas L."/>
            <person name="Rohde M."/>
            <person name="Galperin M.Y."/>
            <person name="Jogler C."/>
        </authorList>
    </citation>
    <scope>NUCLEOTIDE SEQUENCE [LARGE SCALE GENOMIC DNA]</scope>
    <source>
        <strain evidence="2 3">HG15A2</strain>
    </source>
</reference>
<feature type="transmembrane region" description="Helical" evidence="1">
    <location>
        <begin position="76"/>
        <end position="101"/>
    </location>
</feature>
<evidence type="ECO:0000313" key="2">
    <source>
        <dbReference type="EMBL" id="QDT01409.1"/>
    </source>
</evidence>
<dbReference type="KEGG" id="amob:HG15A2_47510"/>
<keyword evidence="1" id="KW-0472">Membrane</keyword>
<sequence length="164" mass="18135">MFFRLLLLFTLIPVLEVWLLFRLSGQFGFFTTIAVVLGTGIVGAWLAKLQGFLALNALRAEIIQGRMPTARIVDGVLILIAGVVLITPGILTDIAGIALLLPPVRSVVRKIATAWFTRHVQVTTSNIWQQFSDEAQRQDSQTTDKPLPQGEVIDARVVETRVEE</sequence>
<keyword evidence="3" id="KW-1185">Reference proteome</keyword>
<keyword evidence="1" id="KW-0812">Transmembrane</keyword>
<dbReference type="PANTHER" id="PTHR35335:SF1">
    <property type="entry name" value="UPF0716 PROTEIN FXSA"/>
    <property type="match status" value="1"/>
</dbReference>
<dbReference type="EMBL" id="CP036263">
    <property type="protein sequence ID" value="QDT01409.1"/>
    <property type="molecule type" value="Genomic_DNA"/>
</dbReference>
<feature type="transmembrane region" description="Helical" evidence="1">
    <location>
        <begin position="32"/>
        <end position="55"/>
    </location>
</feature>
<protein>
    <submittedName>
        <fullName evidence="2">Phage T7 F exclusion suppressor FxsA</fullName>
    </submittedName>
</protein>
<dbReference type="AlphaFoldDB" id="A0A517N2N8"/>
<proteinExistence type="predicted"/>
<dbReference type="Pfam" id="PF04186">
    <property type="entry name" value="FxsA"/>
    <property type="match status" value="1"/>
</dbReference>
<keyword evidence="1" id="KW-1133">Transmembrane helix</keyword>
<accession>A0A517N2N8</accession>
<gene>
    <name evidence="2" type="ORF">HG15A2_47510</name>
</gene>
<organism evidence="2 3">
    <name type="scientific">Adhaeretor mobilis</name>
    <dbReference type="NCBI Taxonomy" id="1930276"/>
    <lineage>
        <taxon>Bacteria</taxon>
        <taxon>Pseudomonadati</taxon>
        <taxon>Planctomycetota</taxon>
        <taxon>Planctomycetia</taxon>
        <taxon>Pirellulales</taxon>
        <taxon>Lacipirellulaceae</taxon>
        <taxon>Adhaeretor</taxon>
    </lineage>
</organism>
<evidence type="ECO:0000256" key="1">
    <source>
        <dbReference type="SAM" id="Phobius"/>
    </source>
</evidence>
<dbReference type="GO" id="GO:0016020">
    <property type="term" value="C:membrane"/>
    <property type="evidence" value="ECO:0007669"/>
    <property type="project" value="InterPro"/>
</dbReference>
<dbReference type="NCBIfam" id="NF008528">
    <property type="entry name" value="PRK11463.1-2"/>
    <property type="match status" value="1"/>
</dbReference>